<proteinExistence type="predicted"/>
<keyword evidence="2" id="KW-0614">Plasmid</keyword>
<dbReference type="InterPro" id="IPR050471">
    <property type="entry name" value="AB_hydrolase"/>
</dbReference>
<reference evidence="2 3" key="1">
    <citation type="journal article" date="2018" name="Sci. Rep.">
        <title>Rhizobium tumorigenes sp. nov., a novel plant tumorigenic bacterium isolated from cane gall tumors on thornless blackberry.</title>
        <authorList>
            <person name="Kuzmanovi N."/>
            <person name="Smalla K."/>
            <person name="Gronow S."/>
            <person name="PuBawska J."/>
        </authorList>
    </citation>
    <scope>NUCLEOTIDE SEQUENCE [LARGE SCALE GENOMIC DNA]</scope>
    <source>
        <strain evidence="2 3">1078</strain>
    </source>
</reference>
<dbReference type="InterPro" id="IPR000073">
    <property type="entry name" value="AB_hydrolase_1"/>
</dbReference>
<dbReference type="PANTHER" id="PTHR43433">
    <property type="entry name" value="HYDROLASE, ALPHA/BETA FOLD FAMILY PROTEIN"/>
    <property type="match status" value="1"/>
</dbReference>
<dbReference type="InterPro" id="IPR000639">
    <property type="entry name" value="Epox_hydrolase-like"/>
</dbReference>
<dbReference type="EMBL" id="CP117256">
    <property type="protein sequence ID" value="WFR97523.1"/>
    <property type="molecule type" value="Genomic_DNA"/>
</dbReference>
<dbReference type="RefSeq" id="WP_111221307.1">
    <property type="nucleotide sequence ID" value="NZ_CP117256.1"/>
</dbReference>
<dbReference type="Gene3D" id="3.40.50.1820">
    <property type="entry name" value="alpha/beta hydrolase"/>
    <property type="match status" value="1"/>
</dbReference>
<accession>A0AAF1KSH3</accession>
<reference evidence="3" key="2">
    <citation type="journal article" date="2023" name="MicrobiologyOpen">
        <title>Genomics of the tumorigenes clade of the family Rhizobiaceae and description of Rhizobium rhododendri sp. nov.</title>
        <authorList>
            <person name="Kuzmanovic N."/>
            <person name="diCenzo G.C."/>
            <person name="Bunk B."/>
            <person name="Sproeer C."/>
            <person name="Fruehling A."/>
            <person name="Neumann-Schaal M."/>
            <person name="Overmann J."/>
            <person name="Smalla K."/>
        </authorList>
    </citation>
    <scope>NUCLEOTIDE SEQUENCE [LARGE SCALE GENOMIC DNA]</scope>
    <source>
        <strain evidence="3">1078</strain>
        <plasmid evidence="3">pRt1078</plasmid>
    </source>
</reference>
<keyword evidence="3" id="KW-1185">Reference proteome</keyword>
<dbReference type="PANTHER" id="PTHR43433:SF10">
    <property type="entry name" value="AB HYDROLASE-1 DOMAIN-CONTAINING PROTEIN"/>
    <property type="match status" value="1"/>
</dbReference>
<dbReference type="SUPFAM" id="SSF53474">
    <property type="entry name" value="alpha/beta-Hydrolases"/>
    <property type="match status" value="1"/>
</dbReference>
<evidence type="ECO:0000313" key="3">
    <source>
        <dbReference type="Proteomes" id="UP000249499"/>
    </source>
</evidence>
<dbReference type="AlphaFoldDB" id="A0AAF1KSH3"/>
<dbReference type="PRINTS" id="PR00412">
    <property type="entry name" value="EPOXHYDRLASE"/>
</dbReference>
<sequence>MITAQINGIRIAYEDTGGSGHTVLLVMGTGSPARVWHVHQTPALTAAGFRVVSMNNRGIPPTDECPDGFTMADMVQDVVGLIEHLGCTRVSLIGTSLGARIVVETALARPDLLSSVVALAAHARLDPVQQAMTRGEIALAESGLPPPADYRAAVMALQYLSPATLCDEGRAQDWLDMFAFDDGRITAGHKAQLLLSQFLDDRRPDYRTISVPMLVVGFADDAAIPPRLSREVADVVPGAEYVEIADAGHFGYLERPEETNRLIIDYLRRRPARAGAVEASADTGVQHA</sequence>
<dbReference type="KEGG" id="rtu:PR017_20105"/>
<gene>
    <name evidence="2" type="ORF">PR017_20105</name>
</gene>
<evidence type="ECO:0000259" key="1">
    <source>
        <dbReference type="Pfam" id="PF12697"/>
    </source>
</evidence>
<evidence type="ECO:0000313" key="2">
    <source>
        <dbReference type="EMBL" id="WFR97523.1"/>
    </source>
</evidence>
<name>A0AAF1KSH3_9HYPH</name>
<dbReference type="InterPro" id="IPR029058">
    <property type="entry name" value="AB_hydrolase_fold"/>
</dbReference>
<protein>
    <submittedName>
        <fullName evidence="2">Alpha/beta hydrolase</fullName>
    </submittedName>
</protein>
<keyword evidence="2" id="KW-0378">Hydrolase</keyword>
<dbReference type="Proteomes" id="UP000249499">
    <property type="component" value="Plasmid pRt1078"/>
</dbReference>
<organism evidence="2 3">
    <name type="scientific">Rhizobium tumorigenes</name>
    <dbReference type="NCBI Taxonomy" id="2041385"/>
    <lineage>
        <taxon>Bacteria</taxon>
        <taxon>Pseudomonadati</taxon>
        <taxon>Pseudomonadota</taxon>
        <taxon>Alphaproteobacteria</taxon>
        <taxon>Hyphomicrobiales</taxon>
        <taxon>Rhizobiaceae</taxon>
        <taxon>Rhizobium/Agrobacterium group</taxon>
        <taxon>Rhizobium</taxon>
    </lineage>
</organism>
<geneLocation type="plasmid" evidence="2 3">
    <name>pRt1078</name>
</geneLocation>
<dbReference type="GO" id="GO:0016787">
    <property type="term" value="F:hydrolase activity"/>
    <property type="evidence" value="ECO:0007669"/>
    <property type="project" value="UniProtKB-KW"/>
</dbReference>
<dbReference type="Pfam" id="PF12697">
    <property type="entry name" value="Abhydrolase_6"/>
    <property type="match status" value="1"/>
</dbReference>
<feature type="domain" description="AB hydrolase-1" evidence="1">
    <location>
        <begin position="24"/>
        <end position="261"/>
    </location>
</feature>